<dbReference type="STRING" id="1209931.A0A135V8L6"/>
<dbReference type="AlphaFoldDB" id="A0A135V8L6"/>
<accession>A0A135V8L6</accession>
<evidence type="ECO:0000256" key="3">
    <source>
        <dbReference type="ARBA" id="ARBA00023002"/>
    </source>
</evidence>
<evidence type="ECO:0000256" key="1">
    <source>
        <dbReference type="ARBA" id="ARBA00006484"/>
    </source>
</evidence>
<dbReference type="EMBL" id="JFFI01000177">
    <property type="protein sequence ID" value="KXH69036.1"/>
    <property type="molecule type" value="Genomic_DNA"/>
</dbReference>
<keyword evidence="3" id="KW-0560">Oxidoreductase</keyword>
<name>A0A135V8L6_9PEZI</name>
<keyword evidence="2" id="KW-0521">NADP</keyword>
<comment type="similarity">
    <text evidence="1">Belongs to the short-chain dehydrogenases/reductases (SDR) family.</text>
</comment>
<organism evidence="4 5">
    <name type="scientific">Colletotrichum salicis</name>
    <dbReference type="NCBI Taxonomy" id="1209931"/>
    <lineage>
        <taxon>Eukaryota</taxon>
        <taxon>Fungi</taxon>
        <taxon>Dikarya</taxon>
        <taxon>Ascomycota</taxon>
        <taxon>Pezizomycotina</taxon>
        <taxon>Sordariomycetes</taxon>
        <taxon>Hypocreomycetidae</taxon>
        <taxon>Glomerellales</taxon>
        <taxon>Glomerellaceae</taxon>
        <taxon>Colletotrichum</taxon>
        <taxon>Colletotrichum acutatum species complex</taxon>
    </lineage>
</organism>
<dbReference type="Pfam" id="PF00106">
    <property type="entry name" value="adh_short"/>
    <property type="match status" value="1"/>
</dbReference>
<dbReference type="PANTHER" id="PTHR24320">
    <property type="entry name" value="RETINOL DEHYDROGENASE"/>
    <property type="match status" value="1"/>
</dbReference>
<dbReference type="Proteomes" id="UP000070121">
    <property type="component" value="Unassembled WGS sequence"/>
</dbReference>
<keyword evidence="5" id="KW-1185">Reference proteome</keyword>
<proteinExistence type="inferred from homology"/>
<comment type="caution">
    <text evidence="4">The sequence shown here is derived from an EMBL/GenBank/DDBJ whole genome shotgun (WGS) entry which is preliminary data.</text>
</comment>
<dbReference type="SUPFAM" id="SSF51735">
    <property type="entry name" value="NAD(P)-binding Rossmann-fold domains"/>
    <property type="match status" value="1"/>
</dbReference>
<sequence>MNPTSVNFSPERDIPSLGGKVILITGANSGLGKQCVLEFSRHKPAQILLAARSLDRAQAAADEIKQQIPSAPIKLLELDLGSFDSIKRAATAVLSATERLDILMLNAGIMATPSGLTTEGYEVQFGTNHMGHALLTKLLLPLLQKTAKRDSNPDVRVISLSSHGHAYASKGGIRYNTLKTEAEALGPYGRYSQSKLANVLWARQLAKEYPELKVAAVHPGIVSTNLAAGTTGSPKAMQYLMQFANRWLVNSVEKGARNQLWASVSREVESGEYYEPVGVSGVTSEDGQDDEQAIKLWEWTQTELQAHGAGGMLFFVSVP</sequence>
<dbReference type="InterPro" id="IPR002347">
    <property type="entry name" value="SDR_fam"/>
</dbReference>
<dbReference type="InterPro" id="IPR036291">
    <property type="entry name" value="NAD(P)-bd_dom_sf"/>
</dbReference>
<evidence type="ECO:0000313" key="4">
    <source>
        <dbReference type="EMBL" id="KXH69036.1"/>
    </source>
</evidence>
<dbReference type="GO" id="GO:0016491">
    <property type="term" value="F:oxidoreductase activity"/>
    <property type="evidence" value="ECO:0007669"/>
    <property type="project" value="UniProtKB-KW"/>
</dbReference>
<gene>
    <name evidence="4" type="ORF">CSAL01_07478</name>
</gene>
<reference evidence="4 5" key="1">
    <citation type="submission" date="2014-02" db="EMBL/GenBank/DDBJ databases">
        <title>The genome sequence of Colletotrichum salicis CBS 607.94.</title>
        <authorList>
            <person name="Baroncelli R."/>
            <person name="Thon M.R."/>
        </authorList>
    </citation>
    <scope>NUCLEOTIDE SEQUENCE [LARGE SCALE GENOMIC DNA]</scope>
    <source>
        <strain evidence="4 5">CBS 607.94</strain>
    </source>
</reference>
<dbReference type="OrthoDB" id="191139at2759"/>
<dbReference type="PANTHER" id="PTHR24320:SF282">
    <property type="entry name" value="WW DOMAIN-CONTAINING OXIDOREDUCTASE"/>
    <property type="match status" value="1"/>
</dbReference>
<dbReference type="Gene3D" id="3.40.50.720">
    <property type="entry name" value="NAD(P)-binding Rossmann-like Domain"/>
    <property type="match status" value="1"/>
</dbReference>
<evidence type="ECO:0000313" key="5">
    <source>
        <dbReference type="Proteomes" id="UP000070121"/>
    </source>
</evidence>
<evidence type="ECO:0000256" key="2">
    <source>
        <dbReference type="ARBA" id="ARBA00022857"/>
    </source>
</evidence>
<dbReference type="PRINTS" id="PR00081">
    <property type="entry name" value="GDHRDH"/>
</dbReference>
<protein>
    <submittedName>
        <fullName evidence="4">Short-chain dehydrogenase/reductase</fullName>
    </submittedName>
</protein>